<dbReference type="SUPFAM" id="SSF54999">
    <property type="entry name" value="Ribosomal protein S10"/>
    <property type="match status" value="1"/>
</dbReference>
<dbReference type="RefSeq" id="XP_012895987.1">
    <property type="nucleotide sequence ID" value="XM_013040533.1"/>
</dbReference>
<dbReference type="HAMAP" id="MF_00508">
    <property type="entry name" value="Ribosomal_uS10"/>
    <property type="match status" value="1"/>
</dbReference>
<dbReference type="PANTHER" id="PTHR11700">
    <property type="entry name" value="30S RIBOSOMAL PROTEIN S10 FAMILY MEMBER"/>
    <property type="match status" value="1"/>
</dbReference>
<evidence type="ECO:0000256" key="1">
    <source>
        <dbReference type="ARBA" id="ARBA00007102"/>
    </source>
</evidence>
<dbReference type="GeneID" id="24919237"/>
<dbReference type="InterPro" id="IPR027486">
    <property type="entry name" value="Ribosomal_uS10_dom"/>
</dbReference>
<sequence>MSMEKEKIVNEDVHRIRITLTSTNVKAVERVCADIKRIATEKQVKVAGPIRLPTKFLRVTTRKSPCGEGTNTWEHLEMRIHKRVIDLIASVEVVKSITTIQIDASVQVEVTVN</sequence>
<dbReference type="PRINTS" id="PR00971">
    <property type="entry name" value="RIBOSOMALS10"/>
</dbReference>
<dbReference type="GO" id="GO:0015935">
    <property type="term" value="C:small ribosomal subunit"/>
    <property type="evidence" value="ECO:0007669"/>
    <property type="project" value="InterPro"/>
</dbReference>
<dbReference type="Proteomes" id="UP000008312">
    <property type="component" value="Unassembled WGS sequence"/>
</dbReference>
<dbReference type="FunFam" id="3.30.70.600:FF:000004">
    <property type="entry name" value="30S ribosomal protein S10"/>
    <property type="match status" value="1"/>
</dbReference>
<evidence type="ECO:0000256" key="4">
    <source>
        <dbReference type="ARBA" id="ARBA00035162"/>
    </source>
</evidence>
<dbReference type="OMA" id="IHKRVIH"/>
<dbReference type="InterPro" id="IPR001848">
    <property type="entry name" value="Ribosomal_uS10"/>
</dbReference>
<keyword evidence="2" id="KW-0689">Ribosomal protein</keyword>
<dbReference type="GO" id="GO:0006412">
    <property type="term" value="P:translation"/>
    <property type="evidence" value="ECO:0007669"/>
    <property type="project" value="InterPro"/>
</dbReference>
<evidence type="ECO:0000313" key="6">
    <source>
        <dbReference type="EMBL" id="CBK21939.2"/>
    </source>
</evidence>
<dbReference type="AlphaFoldDB" id="D8M1K0"/>
<evidence type="ECO:0000313" key="7">
    <source>
        <dbReference type="Proteomes" id="UP000008312"/>
    </source>
</evidence>
<gene>
    <name evidence="6" type="ORF">GSBLH_T00002025001</name>
</gene>
<dbReference type="FunCoup" id="D8M1K0">
    <property type="interactions" value="435"/>
</dbReference>
<feature type="domain" description="Small ribosomal subunit protein uS10" evidence="5">
    <location>
        <begin position="17"/>
        <end position="111"/>
    </location>
</feature>
<evidence type="ECO:0000256" key="3">
    <source>
        <dbReference type="ARBA" id="ARBA00023274"/>
    </source>
</evidence>
<keyword evidence="3" id="KW-0687">Ribonucleoprotein</keyword>
<name>D8M1K0_BLAHO</name>
<evidence type="ECO:0000259" key="5">
    <source>
        <dbReference type="SMART" id="SM01403"/>
    </source>
</evidence>
<dbReference type="NCBIfam" id="TIGR01046">
    <property type="entry name" value="uS10_euk_arch"/>
    <property type="match status" value="1"/>
</dbReference>
<dbReference type="InParanoid" id="D8M1K0"/>
<protein>
    <recommendedName>
        <fullName evidence="4">Small ribosomal subunit protein uS10</fullName>
    </recommendedName>
</protein>
<accession>D8M1K0</accession>
<dbReference type="InterPro" id="IPR005729">
    <property type="entry name" value="Ribosomal_uS10_euk/arc"/>
</dbReference>
<organism evidence="6">
    <name type="scientific">Blastocystis hominis</name>
    <dbReference type="NCBI Taxonomy" id="12968"/>
    <lineage>
        <taxon>Eukaryota</taxon>
        <taxon>Sar</taxon>
        <taxon>Stramenopiles</taxon>
        <taxon>Bigyra</taxon>
        <taxon>Opalozoa</taxon>
        <taxon>Opalinata</taxon>
        <taxon>Blastocystidae</taxon>
        <taxon>Blastocystis</taxon>
    </lineage>
</organism>
<dbReference type="Pfam" id="PF00338">
    <property type="entry name" value="Ribosomal_S10"/>
    <property type="match status" value="1"/>
</dbReference>
<dbReference type="Gene3D" id="3.30.70.600">
    <property type="entry name" value="Ribosomal protein S10 domain"/>
    <property type="match status" value="1"/>
</dbReference>
<dbReference type="EMBL" id="FN668645">
    <property type="protein sequence ID" value="CBK21939.2"/>
    <property type="molecule type" value="Genomic_DNA"/>
</dbReference>
<reference evidence="6" key="1">
    <citation type="submission" date="2010-02" db="EMBL/GenBank/DDBJ databases">
        <title>Sequencing and annotation of the Blastocystis hominis genome.</title>
        <authorList>
            <person name="Wincker P."/>
        </authorList>
    </citation>
    <scope>NUCLEOTIDE SEQUENCE</scope>
    <source>
        <strain evidence="6">Singapore isolate B</strain>
    </source>
</reference>
<dbReference type="OrthoDB" id="10248551at2759"/>
<evidence type="ECO:0000256" key="2">
    <source>
        <dbReference type="ARBA" id="ARBA00022980"/>
    </source>
</evidence>
<comment type="similarity">
    <text evidence="1">Belongs to the universal ribosomal protein uS10 family.</text>
</comment>
<dbReference type="InterPro" id="IPR036838">
    <property type="entry name" value="Ribosomal_uS10_dom_sf"/>
</dbReference>
<dbReference type="GO" id="GO:0003735">
    <property type="term" value="F:structural constituent of ribosome"/>
    <property type="evidence" value="ECO:0007669"/>
    <property type="project" value="InterPro"/>
</dbReference>
<proteinExistence type="inferred from homology"/>
<keyword evidence="7" id="KW-1185">Reference proteome</keyword>
<dbReference type="SMART" id="SM01403">
    <property type="entry name" value="Ribosomal_S10"/>
    <property type="match status" value="1"/>
</dbReference>